<evidence type="ECO:0000256" key="1">
    <source>
        <dbReference type="SAM" id="MobiDB-lite"/>
    </source>
</evidence>
<dbReference type="AlphaFoldDB" id="A0AA36BH47"/>
<name>A0AA36BH47_OCTVU</name>
<reference evidence="2" key="1">
    <citation type="submission" date="2023-08" db="EMBL/GenBank/DDBJ databases">
        <authorList>
            <person name="Alioto T."/>
            <person name="Alioto T."/>
            <person name="Gomez Garrido J."/>
        </authorList>
    </citation>
    <scope>NUCLEOTIDE SEQUENCE</scope>
</reference>
<dbReference type="Proteomes" id="UP001162480">
    <property type="component" value="Chromosome 16"/>
</dbReference>
<accession>A0AA36BH47</accession>
<evidence type="ECO:0000313" key="2">
    <source>
        <dbReference type="EMBL" id="CAI9734283.1"/>
    </source>
</evidence>
<evidence type="ECO:0000313" key="3">
    <source>
        <dbReference type="Proteomes" id="UP001162480"/>
    </source>
</evidence>
<feature type="region of interest" description="Disordered" evidence="1">
    <location>
        <begin position="41"/>
        <end position="69"/>
    </location>
</feature>
<organism evidence="2 3">
    <name type="scientific">Octopus vulgaris</name>
    <name type="common">Common octopus</name>
    <dbReference type="NCBI Taxonomy" id="6645"/>
    <lineage>
        <taxon>Eukaryota</taxon>
        <taxon>Metazoa</taxon>
        <taxon>Spiralia</taxon>
        <taxon>Lophotrochozoa</taxon>
        <taxon>Mollusca</taxon>
        <taxon>Cephalopoda</taxon>
        <taxon>Coleoidea</taxon>
        <taxon>Octopodiformes</taxon>
        <taxon>Octopoda</taxon>
        <taxon>Incirrata</taxon>
        <taxon>Octopodidae</taxon>
        <taxon>Octopus</taxon>
    </lineage>
</organism>
<feature type="region of interest" description="Disordered" evidence="1">
    <location>
        <begin position="122"/>
        <end position="153"/>
    </location>
</feature>
<dbReference type="EMBL" id="OX597829">
    <property type="protein sequence ID" value="CAI9734283.1"/>
    <property type="molecule type" value="Genomic_DNA"/>
</dbReference>
<protein>
    <submittedName>
        <fullName evidence="2">Uncharacterized protein</fullName>
    </submittedName>
</protein>
<sequence length="153" mass="17376">MRFLVQFHCGWYLEQVNGFGCHSTSEKRKLYQQHLVGPYMQSKPQSKPLSGLEGPGGHAPYNPESGMGYIDNNQMSMRPHTLQGIHGGDMYDPMKAGYSHVPDGQRYDMLEKCNAGLFNKNDPIQQDGLVKEKKKEKEEEKAKKNMRSINVSL</sequence>
<keyword evidence="3" id="KW-1185">Reference proteome</keyword>
<feature type="compositionally biased region" description="Basic and acidic residues" evidence="1">
    <location>
        <begin position="129"/>
        <end position="143"/>
    </location>
</feature>
<proteinExistence type="predicted"/>
<gene>
    <name evidence="2" type="ORF">OCTVUL_1B027721</name>
</gene>